<dbReference type="SMART" id="SM00086">
    <property type="entry name" value="PAC"/>
    <property type="match status" value="1"/>
</dbReference>
<feature type="transmembrane region" description="Helical" evidence="1">
    <location>
        <begin position="64"/>
        <end position="84"/>
    </location>
</feature>
<feature type="domain" description="PAC" evidence="3">
    <location>
        <begin position="171"/>
        <end position="223"/>
    </location>
</feature>
<dbReference type="InterPro" id="IPR035965">
    <property type="entry name" value="PAS-like_dom_sf"/>
</dbReference>
<dbReference type="NCBIfam" id="TIGR00229">
    <property type="entry name" value="sensory_box"/>
    <property type="match status" value="1"/>
</dbReference>
<organism evidence="5 6">
    <name type="scientific">Actinoplanes couchii</name>
    <dbReference type="NCBI Taxonomy" id="403638"/>
    <lineage>
        <taxon>Bacteria</taxon>
        <taxon>Bacillati</taxon>
        <taxon>Actinomycetota</taxon>
        <taxon>Actinomycetes</taxon>
        <taxon>Micromonosporales</taxon>
        <taxon>Micromonosporaceae</taxon>
        <taxon>Actinoplanes</taxon>
    </lineage>
</organism>
<evidence type="ECO:0000259" key="4">
    <source>
        <dbReference type="PROSITE" id="PS50883"/>
    </source>
</evidence>
<dbReference type="SMART" id="SM00052">
    <property type="entry name" value="EAL"/>
    <property type="match status" value="1"/>
</dbReference>
<protein>
    <recommendedName>
        <fullName evidence="7">Diguanylate phosphodiesterase</fullName>
    </recommendedName>
</protein>
<evidence type="ECO:0000313" key="6">
    <source>
        <dbReference type="Proteomes" id="UP000612282"/>
    </source>
</evidence>
<keyword evidence="1" id="KW-0812">Transmembrane</keyword>
<sequence>MADWLTDSHGVPMFSLRSATDVTRRALSSAIVVLSVSSLVSLAYYLWDWADVILGDDTPEFDEWLALAGVLWLIVVAVTLRRLIKVHRDLAEAAQTATEAYHDAASSAQGWVWRVDPNHLYLYSNPAVEEMLGYRPGEIIGQGVFDLFFLPEDHAMIRADVDNSRMNNGWQNRQARMRHRDGSIRYVRSSATAVHDRNGKLVAYQGSTADITAEVTARMAAEAEAADQAETRDRILRALRDPDALQILFQPIYDLHTGQIAGCEALSRFAGTPYRTPDVWFAEAWQTGLGIDLELHAIDAAVRQITLLPPAAYLSVNAAPQTILDHRFAAKLAALGPAAARIVVEVTEHAAVADYDTLALAVQNLRATGVRFAVDDTGAGYASMQHVLRLRPDVIKLDRGIVAGIDQDVARQALAMAMVTFAASLGMSVVGEGIETAEELAALQEAGVRNGQGYYLGRPVPLQSPPIPVAA</sequence>
<dbReference type="RefSeq" id="WP_310380792.1">
    <property type="nucleotide sequence ID" value="NZ_JAVDQL010000001.1"/>
</dbReference>
<dbReference type="PROSITE" id="PS50883">
    <property type="entry name" value="EAL"/>
    <property type="match status" value="1"/>
</dbReference>
<gene>
    <name evidence="5" type="ORF">Aco03nite_077580</name>
</gene>
<accession>A0ABQ3XLG0</accession>
<reference evidence="5 6" key="1">
    <citation type="submission" date="2021-01" db="EMBL/GenBank/DDBJ databases">
        <title>Whole genome shotgun sequence of Actinoplanes couchii NBRC 106145.</title>
        <authorList>
            <person name="Komaki H."/>
            <person name="Tamura T."/>
        </authorList>
    </citation>
    <scope>NUCLEOTIDE SEQUENCE [LARGE SCALE GENOMIC DNA]</scope>
    <source>
        <strain evidence="5 6">NBRC 106145</strain>
    </source>
</reference>
<dbReference type="EMBL" id="BOMG01000096">
    <property type="protein sequence ID" value="GID59354.1"/>
    <property type="molecule type" value="Genomic_DNA"/>
</dbReference>
<feature type="domain" description="EAL" evidence="4">
    <location>
        <begin position="228"/>
        <end position="471"/>
    </location>
</feature>
<dbReference type="InterPro" id="IPR001610">
    <property type="entry name" value="PAC"/>
</dbReference>
<keyword evidence="6" id="KW-1185">Reference proteome</keyword>
<keyword evidence="1" id="KW-0472">Membrane</keyword>
<dbReference type="Proteomes" id="UP000612282">
    <property type="component" value="Unassembled WGS sequence"/>
</dbReference>
<evidence type="ECO:0000259" key="3">
    <source>
        <dbReference type="PROSITE" id="PS50113"/>
    </source>
</evidence>
<dbReference type="InterPro" id="IPR035919">
    <property type="entry name" value="EAL_sf"/>
</dbReference>
<dbReference type="Pfam" id="PF00563">
    <property type="entry name" value="EAL"/>
    <property type="match status" value="1"/>
</dbReference>
<dbReference type="InterPro" id="IPR050706">
    <property type="entry name" value="Cyclic-di-GMP_PDE-like"/>
</dbReference>
<evidence type="ECO:0008006" key="7">
    <source>
        <dbReference type="Google" id="ProtNLM"/>
    </source>
</evidence>
<evidence type="ECO:0000313" key="5">
    <source>
        <dbReference type="EMBL" id="GID59354.1"/>
    </source>
</evidence>
<feature type="domain" description="PAS" evidence="2">
    <location>
        <begin position="97"/>
        <end position="168"/>
    </location>
</feature>
<name>A0ABQ3XLG0_9ACTN</name>
<dbReference type="InterPro" id="IPR013655">
    <property type="entry name" value="PAS_fold_3"/>
</dbReference>
<proteinExistence type="predicted"/>
<comment type="caution">
    <text evidence="5">The sequence shown here is derived from an EMBL/GenBank/DDBJ whole genome shotgun (WGS) entry which is preliminary data.</text>
</comment>
<evidence type="ECO:0000256" key="1">
    <source>
        <dbReference type="SAM" id="Phobius"/>
    </source>
</evidence>
<dbReference type="Pfam" id="PF08447">
    <property type="entry name" value="PAS_3"/>
    <property type="match status" value="1"/>
</dbReference>
<dbReference type="CDD" id="cd00130">
    <property type="entry name" value="PAS"/>
    <property type="match status" value="1"/>
</dbReference>
<dbReference type="CDD" id="cd01948">
    <property type="entry name" value="EAL"/>
    <property type="match status" value="1"/>
</dbReference>
<dbReference type="SMART" id="SM00091">
    <property type="entry name" value="PAS"/>
    <property type="match status" value="1"/>
</dbReference>
<dbReference type="InterPro" id="IPR001633">
    <property type="entry name" value="EAL_dom"/>
</dbReference>
<dbReference type="Gene3D" id="3.20.20.450">
    <property type="entry name" value="EAL domain"/>
    <property type="match status" value="1"/>
</dbReference>
<keyword evidence="1" id="KW-1133">Transmembrane helix</keyword>
<dbReference type="InterPro" id="IPR000014">
    <property type="entry name" value="PAS"/>
</dbReference>
<dbReference type="SUPFAM" id="SSF55785">
    <property type="entry name" value="PYP-like sensor domain (PAS domain)"/>
    <property type="match status" value="1"/>
</dbReference>
<evidence type="ECO:0000259" key="2">
    <source>
        <dbReference type="PROSITE" id="PS50112"/>
    </source>
</evidence>
<dbReference type="InterPro" id="IPR000700">
    <property type="entry name" value="PAS-assoc_C"/>
</dbReference>
<dbReference type="SUPFAM" id="SSF141868">
    <property type="entry name" value="EAL domain-like"/>
    <property type="match status" value="1"/>
</dbReference>
<dbReference type="Gene3D" id="3.30.450.20">
    <property type="entry name" value="PAS domain"/>
    <property type="match status" value="1"/>
</dbReference>
<dbReference type="PANTHER" id="PTHR33121">
    <property type="entry name" value="CYCLIC DI-GMP PHOSPHODIESTERASE PDEF"/>
    <property type="match status" value="1"/>
</dbReference>
<feature type="transmembrane region" description="Helical" evidence="1">
    <location>
        <begin position="26"/>
        <end position="44"/>
    </location>
</feature>
<dbReference type="PANTHER" id="PTHR33121:SF76">
    <property type="entry name" value="SIGNALING PROTEIN"/>
    <property type="match status" value="1"/>
</dbReference>
<dbReference type="PROSITE" id="PS50112">
    <property type="entry name" value="PAS"/>
    <property type="match status" value="1"/>
</dbReference>
<dbReference type="PROSITE" id="PS50113">
    <property type="entry name" value="PAC"/>
    <property type="match status" value="1"/>
</dbReference>